<dbReference type="EMBL" id="SGUG01000030">
    <property type="protein sequence ID" value="MDG0864286.1"/>
    <property type="molecule type" value="Genomic_DNA"/>
</dbReference>
<dbReference type="Pfam" id="PF13419">
    <property type="entry name" value="HAD_2"/>
    <property type="match status" value="1"/>
</dbReference>
<feature type="binding site" evidence="13">
    <location>
        <position position="48"/>
    </location>
    <ligand>
        <name>Mg(2+)</name>
        <dbReference type="ChEBI" id="CHEBI:18420"/>
    </ligand>
</feature>
<gene>
    <name evidence="14" type="primary">gph</name>
    <name evidence="14" type="ORF">EXJ73_17630</name>
</gene>
<comment type="similarity">
    <text evidence="4 13">Belongs to the HAD-like hydrolase superfamily. CbbY/CbbZ/Gph/YieH family.</text>
</comment>
<evidence type="ECO:0000256" key="1">
    <source>
        <dbReference type="ARBA" id="ARBA00000830"/>
    </source>
</evidence>
<comment type="pathway">
    <text evidence="3 13">Organic acid metabolism; glycolate biosynthesis; glycolate from 2-phosphoglycolate: step 1/1.</text>
</comment>
<dbReference type="SFLD" id="SFLDS00003">
    <property type="entry name" value="Haloacid_Dehalogenase"/>
    <property type="match status" value="1"/>
</dbReference>
<dbReference type="EC" id="3.1.3.18" evidence="6 13"/>
<dbReference type="GO" id="GO:0019253">
    <property type="term" value="P:reductive pentose-phosphate cycle"/>
    <property type="evidence" value="ECO:0007669"/>
    <property type="project" value="UniProtKB-KW"/>
</dbReference>
<dbReference type="InterPro" id="IPR006439">
    <property type="entry name" value="HAD-SF_hydro_IA"/>
</dbReference>
<evidence type="ECO:0000256" key="5">
    <source>
        <dbReference type="ARBA" id="ARBA00011233"/>
    </source>
</evidence>
<dbReference type="NCBIfam" id="TIGR01549">
    <property type="entry name" value="HAD-SF-IA-v1"/>
    <property type="match status" value="1"/>
</dbReference>
<feature type="binding site" evidence="13">
    <location>
        <position position="206"/>
    </location>
    <ligand>
        <name>Mg(2+)</name>
        <dbReference type="ChEBI" id="CHEBI:18420"/>
    </ligand>
</feature>
<dbReference type="PANTHER" id="PTHR43434:SF1">
    <property type="entry name" value="PHOSPHOGLYCOLATE PHOSPHATASE"/>
    <property type="match status" value="1"/>
</dbReference>
<feature type="binding site" evidence="13">
    <location>
        <position position="46"/>
    </location>
    <ligand>
        <name>Mg(2+)</name>
        <dbReference type="ChEBI" id="CHEBI:18420"/>
    </ligand>
</feature>
<comment type="function">
    <text evidence="12 13">Specifically catalyzes the dephosphorylation of 2-phosphoglycolate. Is involved in the dissimilation of the intracellular 2-phosphoglycolate formed during the DNA repair of 3'-phosphoglycolate ends, a major class of DNA lesions induced by oxidative stress.</text>
</comment>
<evidence type="ECO:0000256" key="10">
    <source>
        <dbReference type="ARBA" id="ARBA00022842"/>
    </source>
</evidence>
<dbReference type="InterPro" id="IPR037512">
    <property type="entry name" value="PGPase_prok"/>
</dbReference>
<keyword evidence="9 13" id="KW-0378">Hydrolase</keyword>
<evidence type="ECO:0000256" key="4">
    <source>
        <dbReference type="ARBA" id="ARBA00006171"/>
    </source>
</evidence>
<name>A0A9X4LHS3_9BURK</name>
<dbReference type="InterPro" id="IPR023198">
    <property type="entry name" value="PGP-like_dom2"/>
</dbReference>
<dbReference type="NCBIfam" id="TIGR01509">
    <property type="entry name" value="HAD-SF-IA-v3"/>
    <property type="match status" value="1"/>
</dbReference>
<dbReference type="SFLD" id="SFLDG01135">
    <property type="entry name" value="C1.5.6:_HAD__Beta-PGM__Phospha"/>
    <property type="match status" value="1"/>
</dbReference>
<dbReference type="GO" id="GO:0006281">
    <property type="term" value="P:DNA repair"/>
    <property type="evidence" value="ECO:0007669"/>
    <property type="project" value="TreeGrafter"/>
</dbReference>
<protein>
    <recommendedName>
        <fullName evidence="6 13">Phosphoglycolate phosphatase</fullName>
        <shortName evidence="13">PGP</shortName>
        <shortName evidence="13">PGPase</shortName>
        <ecNumber evidence="6 13">3.1.3.18</ecNumber>
    </recommendedName>
</protein>
<evidence type="ECO:0000256" key="2">
    <source>
        <dbReference type="ARBA" id="ARBA00001946"/>
    </source>
</evidence>
<dbReference type="AlphaFoldDB" id="A0A9X4LHS3"/>
<dbReference type="SUPFAM" id="SSF56784">
    <property type="entry name" value="HAD-like"/>
    <property type="match status" value="1"/>
</dbReference>
<comment type="catalytic activity">
    <reaction evidence="1 13">
        <text>2-phosphoglycolate + H2O = glycolate + phosphate</text>
        <dbReference type="Rhea" id="RHEA:14369"/>
        <dbReference type="ChEBI" id="CHEBI:15377"/>
        <dbReference type="ChEBI" id="CHEBI:29805"/>
        <dbReference type="ChEBI" id="CHEBI:43474"/>
        <dbReference type="ChEBI" id="CHEBI:58033"/>
        <dbReference type="EC" id="3.1.3.18"/>
    </reaction>
</comment>
<evidence type="ECO:0000313" key="14">
    <source>
        <dbReference type="EMBL" id="MDG0864286.1"/>
    </source>
</evidence>
<evidence type="ECO:0000256" key="7">
    <source>
        <dbReference type="ARBA" id="ARBA00022567"/>
    </source>
</evidence>
<keyword evidence="10 13" id="KW-0460">Magnesium</keyword>
<evidence type="ECO:0000256" key="6">
    <source>
        <dbReference type="ARBA" id="ARBA00013078"/>
    </source>
</evidence>
<reference evidence="14" key="1">
    <citation type="submission" date="2019-02" db="EMBL/GenBank/DDBJ databases">
        <title>Draft genome of the type strain Pelomonas aquatica CCUG 52575T.</title>
        <authorList>
            <person name="Gomila M."/>
            <person name="Lalucat J."/>
        </authorList>
    </citation>
    <scope>NUCLEOTIDE SEQUENCE</scope>
    <source>
        <strain evidence="14">CCUG 52575</strain>
    </source>
</reference>
<dbReference type="InterPro" id="IPR050155">
    <property type="entry name" value="HAD-like_hydrolase_sf"/>
</dbReference>
<organism evidence="14 15">
    <name type="scientific">Pelomonas aquatica</name>
    <dbReference type="NCBI Taxonomy" id="431058"/>
    <lineage>
        <taxon>Bacteria</taxon>
        <taxon>Pseudomonadati</taxon>
        <taxon>Pseudomonadota</taxon>
        <taxon>Betaproteobacteria</taxon>
        <taxon>Burkholderiales</taxon>
        <taxon>Sphaerotilaceae</taxon>
        <taxon>Roseateles</taxon>
    </lineage>
</organism>
<evidence type="ECO:0000256" key="9">
    <source>
        <dbReference type="ARBA" id="ARBA00022801"/>
    </source>
</evidence>
<dbReference type="Proteomes" id="UP001152766">
    <property type="component" value="Unassembled WGS sequence"/>
</dbReference>
<dbReference type="PRINTS" id="PR00413">
    <property type="entry name" value="HADHALOGNASE"/>
</dbReference>
<dbReference type="PANTHER" id="PTHR43434">
    <property type="entry name" value="PHOSPHOGLYCOLATE PHOSPHATASE"/>
    <property type="match status" value="1"/>
</dbReference>
<keyword evidence="7" id="KW-0113">Calvin cycle</keyword>
<evidence type="ECO:0000256" key="11">
    <source>
        <dbReference type="ARBA" id="ARBA00023277"/>
    </source>
</evidence>
<accession>A0A9X4LHS3</accession>
<dbReference type="SFLD" id="SFLDG01129">
    <property type="entry name" value="C1.5:_HAD__Beta-PGM__Phosphata"/>
    <property type="match status" value="1"/>
</dbReference>
<evidence type="ECO:0000256" key="12">
    <source>
        <dbReference type="ARBA" id="ARBA00059247"/>
    </source>
</evidence>
<comment type="caution">
    <text evidence="14">The sequence shown here is derived from an EMBL/GenBank/DDBJ whole genome shotgun (WGS) entry which is preliminary data.</text>
</comment>
<dbReference type="Gene3D" id="3.40.50.1000">
    <property type="entry name" value="HAD superfamily/HAD-like"/>
    <property type="match status" value="1"/>
</dbReference>
<keyword evidence="15" id="KW-1185">Reference proteome</keyword>
<keyword evidence="11 13" id="KW-0119">Carbohydrate metabolism</keyword>
<keyword evidence="8 13" id="KW-0479">Metal-binding</keyword>
<dbReference type="InterPro" id="IPR041492">
    <property type="entry name" value="HAD_2"/>
</dbReference>
<comment type="subunit">
    <text evidence="5">Homotrimer.</text>
</comment>
<feature type="active site" description="Nucleophile" evidence="13">
    <location>
        <position position="46"/>
    </location>
</feature>
<dbReference type="GO" id="GO:0046872">
    <property type="term" value="F:metal ion binding"/>
    <property type="evidence" value="ECO:0007669"/>
    <property type="project" value="UniProtKB-KW"/>
</dbReference>
<dbReference type="InterPro" id="IPR036412">
    <property type="entry name" value="HAD-like_sf"/>
</dbReference>
<evidence type="ECO:0000256" key="3">
    <source>
        <dbReference type="ARBA" id="ARBA00004818"/>
    </source>
</evidence>
<dbReference type="InterPro" id="IPR023214">
    <property type="entry name" value="HAD_sf"/>
</dbReference>
<proteinExistence type="inferred from homology"/>
<evidence type="ECO:0000256" key="13">
    <source>
        <dbReference type="HAMAP-Rule" id="MF_00495"/>
    </source>
</evidence>
<evidence type="ECO:0000256" key="8">
    <source>
        <dbReference type="ARBA" id="ARBA00022723"/>
    </source>
</evidence>
<sequence>MRVPGVLQGRPFRARRDHDDNVFELYFRLVNSINPRHHRPLACILDLDGTLVDTLGDFVAVLGRMLADLGLKTVTRDFVEHTIGRGSEHLVRTTLAEVGAAPGLYERAWALYQQHYAAVNGEHAAVYPGVFEGLDALRALGLPLAVLTNKPGEPARELLRRKGLDGYFARVFGGDEFARRKPDPLPLLKTCEALGTPPSATWMVGDSRNDAEAARAAGCPLILVTYGYNHGEDIRAVPALQHLDRLDRISAGRRA</sequence>
<dbReference type="FunFam" id="3.40.50.1000:FF:000022">
    <property type="entry name" value="Phosphoglycolate phosphatase"/>
    <property type="match status" value="1"/>
</dbReference>
<evidence type="ECO:0000313" key="15">
    <source>
        <dbReference type="Proteomes" id="UP001152766"/>
    </source>
</evidence>
<dbReference type="GO" id="GO:0008967">
    <property type="term" value="F:phosphoglycolate phosphatase activity"/>
    <property type="evidence" value="ECO:0007669"/>
    <property type="project" value="UniProtKB-UniRule"/>
</dbReference>
<dbReference type="HAMAP" id="MF_00495">
    <property type="entry name" value="GPH_hydrolase_bact"/>
    <property type="match status" value="1"/>
</dbReference>
<dbReference type="NCBIfam" id="TIGR01449">
    <property type="entry name" value="PGP_bact"/>
    <property type="match status" value="1"/>
</dbReference>
<comment type="cofactor">
    <cofactor evidence="2 13">
        <name>Mg(2+)</name>
        <dbReference type="ChEBI" id="CHEBI:18420"/>
    </cofactor>
</comment>
<dbReference type="GO" id="GO:0046295">
    <property type="term" value="P:glycolate biosynthetic process"/>
    <property type="evidence" value="ECO:0007669"/>
    <property type="project" value="UniProtKB-UniRule"/>
</dbReference>
<dbReference type="Gene3D" id="1.10.150.240">
    <property type="entry name" value="Putative phosphatase, domain 2"/>
    <property type="match status" value="1"/>
</dbReference>
<dbReference type="GO" id="GO:0005829">
    <property type="term" value="C:cytosol"/>
    <property type="evidence" value="ECO:0007669"/>
    <property type="project" value="TreeGrafter"/>
</dbReference>